<dbReference type="PRINTS" id="PR00502">
    <property type="entry name" value="NUDIXFAMILY"/>
</dbReference>
<dbReference type="Proteomes" id="UP001596990">
    <property type="component" value="Unassembled WGS sequence"/>
</dbReference>
<comment type="cofactor">
    <cofactor evidence="1">
        <name>Mg(2+)</name>
        <dbReference type="ChEBI" id="CHEBI:18420"/>
    </cofactor>
</comment>
<keyword evidence="6" id="KW-1185">Reference proteome</keyword>
<dbReference type="GO" id="GO:0016787">
    <property type="term" value="F:hydrolase activity"/>
    <property type="evidence" value="ECO:0007669"/>
    <property type="project" value="UniProtKB-KW"/>
</dbReference>
<protein>
    <submittedName>
        <fullName evidence="5">NUDIX hydrolase</fullName>
    </submittedName>
</protein>
<sequence length="153" mass="17578">MDYIEYLRKMVGHSKVIMVVSGVFIFNEKGEVLLQRRSDNGEWGHPGGFMDMGESVEDTARREIFEETGLHLGKLDFLGIYSGAEQERVLPNGDEVALVKIMFTCHDFEGTLEAKDSESLELKFFPLDQLPDYWENQKHAFHDLLSKNARLSY</sequence>
<dbReference type="EMBL" id="JBHTKL010000005">
    <property type="protein sequence ID" value="MFD1019826.1"/>
    <property type="molecule type" value="Genomic_DNA"/>
</dbReference>
<organism evidence="5 6">
    <name type="scientific">Thalassobacillus hwangdonensis</name>
    <dbReference type="NCBI Taxonomy" id="546108"/>
    <lineage>
        <taxon>Bacteria</taxon>
        <taxon>Bacillati</taxon>
        <taxon>Bacillota</taxon>
        <taxon>Bacilli</taxon>
        <taxon>Bacillales</taxon>
        <taxon>Bacillaceae</taxon>
        <taxon>Thalassobacillus</taxon>
    </lineage>
</organism>
<dbReference type="RefSeq" id="WP_386060357.1">
    <property type="nucleotide sequence ID" value="NZ_JBHTKL010000005.1"/>
</dbReference>
<dbReference type="Pfam" id="PF00293">
    <property type="entry name" value="NUDIX"/>
    <property type="match status" value="1"/>
</dbReference>
<proteinExistence type="inferred from homology"/>
<evidence type="ECO:0000259" key="4">
    <source>
        <dbReference type="PROSITE" id="PS51462"/>
    </source>
</evidence>
<dbReference type="InterPro" id="IPR000086">
    <property type="entry name" value="NUDIX_hydrolase_dom"/>
</dbReference>
<gene>
    <name evidence="5" type="ORF">ACFQ2J_11635</name>
</gene>
<dbReference type="Gene3D" id="3.90.79.10">
    <property type="entry name" value="Nucleoside Triphosphate Pyrophosphohydrolase"/>
    <property type="match status" value="1"/>
</dbReference>
<evidence type="ECO:0000313" key="5">
    <source>
        <dbReference type="EMBL" id="MFD1019826.1"/>
    </source>
</evidence>
<evidence type="ECO:0000256" key="3">
    <source>
        <dbReference type="RuleBase" id="RU003476"/>
    </source>
</evidence>
<dbReference type="PROSITE" id="PS00893">
    <property type="entry name" value="NUDIX_BOX"/>
    <property type="match status" value="1"/>
</dbReference>
<evidence type="ECO:0000256" key="1">
    <source>
        <dbReference type="ARBA" id="ARBA00001946"/>
    </source>
</evidence>
<dbReference type="SUPFAM" id="SSF55811">
    <property type="entry name" value="Nudix"/>
    <property type="match status" value="1"/>
</dbReference>
<keyword evidence="2 3" id="KW-0378">Hydrolase</keyword>
<dbReference type="CDD" id="cd04677">
    <property type="entry name" value="NUDIX_Hydrolase"/>
    <property type="match status" value="1"/>
</dbReference>
<dbReference type="PROSITE" id="PS51462">
    <property type="entry name" value="NUDIX"/>
    <property type="match status" value="1"/>
</dbReference>
<reference evidence="6" key="1">
    <citation type="journal article" date="2019" name="Int. J. Syst. Evol. Microbiol.">
        <title>The Global Catalogue of Microorganisms (GCM) 10K type strain sequencing project: providing services to taxonomists for standard genome sequencing and annotation.</title>
        <authorList>
            <consortium name="The Broad Institute Genomics Platform"/>
            <consortium name="The Broad Institute Genome Sequencing Center for Infectious Disease"/>
            <person name="Wu L."/>
            <person name="Ma J."/>
        </authorList>
    </citation>
    <scope>NUCLEOTIDE SEQUENCE [LARGE SCALE GENOMIC DNA]</scope>
    <source>
        <strain evidence="6">CCUG 56607</strain>
    </source>
</reference>
<dbReference type="InterPro" id="IPR020476">
    <property type="entry name" value="Nudix_hydrolase"/>
</dbReference>
<dbReference type="InterPro" id="IPR020084">
    <property type="entry name" value="NUDIX_hydrolase_CS"/>
</dbReference>
<dbReference type="PANTHER" id="PTHR43046">
    <property type="entry name" value="GDP-MANNOSE MANNOSYL HYDROLASE"/>
    <property type="match status" value="1"/>
</dbReference>
<evidence type="ECO:0000313" key="6">
    <source>
        <dbReference type="Proteomes" id="UP001596990"/>
    </source>
</evidence>
<accession>A0ABW3L1Z1</accession>
<feature type="domain" description="Nudix hydrolase" evidence="4">
    <location>
        <begin position="16"/>
        <end position="151"/>
    </location>
</feature>
<evidence type="ECO:0000256" key="2">
    <source>
        <dbReference type="ARBA" id="ARBA00022801"/>
    </source>
</evidence>
<comment type="similarity">
    <text evidence="3">Belongs to the Nudix hydrolase family.</text>
</comment>
<comment type="caution">
    <text evidence="5">The sequence shown here is derived from an EMBL/GenBank/DDBJ whole genome shotgun (WGS) entry which is preliminary data.</text>
</comment>
<name>A0ABW3L1Z1_9BACI</name>
<dbReference type="InterPro" id="IPR015797">
    <property type="entry name" value="NUDIX_hydrolase-like_dom_sf"/>
</dbReference>
<dbReference type="PANTHER" id="PTHR43046:SF2">
    <property type="entry name" value="8-OXO-DGTP DIPHOSPHATASE-RELATED"/>
    <property type="match status" value="1"/>
</dbReference>